<evidence type="ECO:0000313" key="6">
    <source>
        <dbReference type="EMBL" id="TCU81886.1"/>
    </source>
</evidence>
<dbReference type="SUPFAM" id="SSF103515">
    <property type="entry name" value="Autotransporter"/>
    <property type="match status" value="1"/>
</dbReference>
<keyword evidence="3" id="KW-0812">Transmembrane</keyword>
<sequence length="2815" mass="283175">MFCKCAAYLLDIFLKLFTKTTMKRIELSHRLTKSQGKFISVAICAVTGMMIFGSAAAAPKMVITTEHTATADSNNEINGEEGGGYFVESGKLNISNATVKNFTTKGGNGSGGGAGLGGAIFINNGAEVVLDNVNFSGNSAVGGDGGTSATGGALNDISKAPSGKLDGKNGDNAASDSAWFDGSNGSDGRKGYDGKNGGNGGSGGNGSDGSAVNADTIKAAADIVFDTATAIKDAAEAASNAAAASAAAAGIVTAALAPMFGAKAAAIAVYITADTVKAAADAAYLTAMTIEALEKGVAGGGGSGADGGNGGNGETFLGGGAGGAGGNAGDAYSHSNAVGGDGGNGGVGGVGGFGAGGGQGGTGGKEGSNGNGVSHNNGQGDGGDGGKGGLFAGSGGSGDGGNALTGGNGGSGLGGSIFVRAGGKLTIKGNASFDRGDVSGGSGDNHEDHQGEAGKEAGSDLFMMKGSTVVLDAGKGKTITFNGSIADDSAAGLDGASNASGKGADLTVKSGLVVFNGENTYTGQTKIEGGALHAEDGKGIHKNSNINFTGNHDGGVLETSGKFDRYTGTAKDRVQWTGSGGFAANGGDLEVSLNGGAQRTWGKEGFVSGDNALIFGSDTATDNVTFKNAINIAGGTATILVNPGQEAGKHAQMDGVISNGSLVVGDASHKGELILNAANTYAGGTTIKAGNLQLSDLASLNKDGAVIVEKEAQFDLTKTSDQAIGTLAGEGKVALAANTLTLNQGDNTTFSGVISGEKGNLIKQGTGNLTLSGDNTYQGQTQIKAGIVTLDGSLASQSVDISAGAVLIDNKGGLNGGLHQDAKLNNDGTLNLNTDDTVSSLTNTGTINGRDNTLTAKTYALNDGSTINANLGTGELTANGSVVLNGTSAAEKVNVVSGEMLLGSGERLDDNSDVTVDGKLILGGNETIGTLAGSKEDGALELSGNQLTLQQNKDTTFAGQLNDDLGDKANVLKQGTGTLTLTGKSEYLGKTTIEQGGITLDGTMEGTLASLDLDVQKKGTLTNNKGGLSKLAKLNNDGIVNQNSDDTIKTLVNTGTINASSDGKATLTADTYALNNGSVINANLGAGELSAQGNVLLNGTSAAGDVFVKNGVMTLGKAERLLNSSDVVVDGKLVMGGDETIGTLAGAASGVVELSGGKLALNQNHDTIFDGVIQDKEGDKGSLLKQGTGGITLNGDHTFSGNTTVDGGKMQLNGTLLSQTVHVKQGTLKLGSAERLLDSSDVTVDDTLIMGGNETIGTLAGSKAGGILELSGSQLTLQQNKDTTFAGQLNDAQVDQASVLKQGTGTLTLTGKSQYLGKTTIEQGGITLDGTPNDTLASLNLDVQKAGTLTNNQGGLSALAALNNDGVINQNSDDTIKTLVNTGTINASSDGKATLTANTYALNQGSVVHANLGTGIVTSNGQVALNGTSAAQTVNVNSGVMTLGAAERLLDSSDVTVNGKLVMGGDETIGTLAGAASGVVELSGSKLTLEQNHNTVFDGVIQDKDGDKGTLLKHGTGEITLNGDHTFSDDTTVDGGKVQLNGTLVSKTVHIKQGTMTLGAAERLLNTSDVTVDDTLIMGGNETIGTLAGTKAKAIVDLNGGKLTLLQDKDTLYAGQIDDASTSQGSVLKQGKGTLTLTGDSHYLGNTTIAQGGMTLDGKLASLNIDVQKAGTLTNNQGGLSALATLNNDGVVNQNSDNTIAALINTGTINASSDGKATLTAKTYALNDSSVVNANLGAGVLTSNGKVALNGTSTAQTVNVASGTLTLGSAERLLNTSDVSVDGKLIMGGNETIGTLAGQASGLLDLNGGKLTLLQNKDTLFAGQINDAQTGKGSVVIQGTGTITLTGVNHYIGDTRIENGGITLDGTLASLNISVQKNGKLTNNQGGLADLAQLNNDGIVNLNQNDTIAALSNTGTINASVDGKATLTAKTYALNGGSVINANLGSGSLIANGNVALNGTSAAESVKIDSGITTLGAADRLLDTAKLSIAGKLVLGGNETIAQLTGVGELDLNAGKLTLQQNTDSLFSGQISDASGKGSFVKQGSGMLSMTGDSSYKGATRIEQGAITLSGKLASQDIYIARPATLNDQNGGLSATAKLSNDGTLKIDANQKIASLSNSGNIIGNGTLSASNYALNDGSVVNANLGDGTLETHGKVMLNGTSAAENVHIYDQSALTLGAAERLNKNATVQIDKTGEMILAGGDQTIKTLNGSGTVNSTTHKLIVTNGGVFTGKINAVKTDLISTGGKLDISGGSNTQTDSINVQNNSQVAVGDTAVVTTGTATVDKGGVLSLNNSDSIKYEVLTGGGLVNTSTGSFTNSKKVQGFLSFNGDFRNEGTLAPGNSPGMITVLGNYTEAATLQSELQNTTAVSGHDQIRVAGKITLEKQSELIVQTYGGSAPRLGEVYQIMADLDGKAKKVSGHFATVKFDLDGVAGSGAAVVNAAAVFDVATGQVITTGLNLPQSTFADLGRNPNQRAAAAALMNIATSDVGTNQIDTASGTGKNAGEFLTANGATVADNAERLTPEYYGAISDYALLGKRSMLSLLQSRSNQEQNSAYAGYMRSGGQSAGNAHISRNDYYLGAEFSVNESLKLGSVLTVNSGKLEARFGSGNVNGQALTAYLAYQPVSDLNILASVAYAKYSYDLDRSGVTGQITGATTARGIDASLAASYKAYADQDFTLLARSSLSHGKVMSDAFDEQGSSHRLQLGSADASQLTGQLGASLIWGAKDQPLKLGADLGIERHFSDKRDDMQSKLAIDQRVAAPIQFVKDRDLTANIGFNASYKLSKDITLFGKVEYLNDKESTYSGQTGLNFGF</sequence>
<feature type="compositionally biased region" description="Gly residues" evidence="2">
    <location>
        <begin position="357"/>
        <end position="370"/>
    </location>
</feature>
<protein>
    <submittedName>
        <fullName evidence="6">Autotransporter-associated beta strand protein</fullName>
    </submittedName>
    <submittedName>
        <fullName evidence="5">Uncharacterized protein with a C-terminal OMP (Outer membrane protein) domain</fullName>
    </submittedName>
</protein>
<feature type="compositionally biased region" description="Gly residues" evidence="2">
    <location>
        <begin position="379"/>
        <end position="394"/>
    </location>
</feature>
<dbReference type="InterPro" id="IPR005546">
    <property type="entry name" value="Autotransporte_beta"/>
</dbReference>
<evidence type="ECO:0000313" key="8">
    <source>
        <dbReference type="Proteomes" id="UP000295794"/>
    </source>
</evidence>
<feature type="transmembrane region" description="Helical" evidence="3">
    <location>
        <begin position="38"/>
        <end position="58"/>
    </location>
</feature>
<feature type="region of interest" description="Disordered" evidence="2">
    <location>
        <begin position="357"/>
        <end position="394"/>
    </location>
</feature>
<evidence type="ECO:0000256" key="1">
    <source>
        <dbReference type="ARBA" id="ARBA00022729"/>
    </source>
</evidence>
<dbReference type="InterPro" id="IPR013425">
    <property type="entry name" value="Autotrns_rpt"/>
</dbReference>
<keyword evidence="8" id="KW-1185">Reference proteome</keyword>
<feature type="region of interest" description="Disordered" evidence="2">
    <location>
        <begin position="436"/>
        <end position="458"/>
    </location>
</feature>
<dbReference type="EMBL" id="UGHR01000001">
    <property type="protein sequence ID" value="STQ91581.1"/>
    <property type="molecule type" value="Genomic_DNA"/>
</dbReference>
<keyword evidence="3" id="KW-1133">Transmembrane helix</keyword>
<dbReference type="Proteomes" id="UP000295794">
    <property type="component" value="Unassembled WGS sequence"/>
</dbReference>
<reference evidence="6 8" key="2">
    <citation type="submission" date="2019-03" db="EMBL/GenBank/DDBJ databases">
        <title>Genomic Encyclopedia of Type Strains, Phase IV (KMG-IV): sequencing the most valuable type-strain genomes for metagenomic binning, comparative biology and taxonomic classification.</title>
        <authorList>
            <person name="Goeker M."/>
        </authorList>
    </citation>
    <scope>NUCLEOTIDE SEQUENCE [LARGE SCALE GENOMIC DNA]</scope>
    <source>
        <strain evidence="6 8">DSM 3764</strain>
    </source>
</reference>
<feature type="compositionally biased region" description="Basic and acidic residues" evidence="2">
    <location>
        <begin position="444"/>
        <end position="458"/>
    </location>
</feature>
<proteinExistence type="predicted"/>
<feature type="compositionally biased region" description="Gly residues" evidence="2">
    <location>
        <begin position="194"/>
        <end position="207"/>
    </location>
</feature>
<evidence type="ECO:0000313" key="7">
    <source>
        <dbReference type="Proteomes" id="UP000255108"/>
    </source>
</evidence>
<dbReference type="PROSITE" id="PS51208">
    <property type="entry name" value="AUTOTRANSPORTER"/>
    <property type="match status" value="1"/>
</dbReference>
<keyword evidence="1" id="KW-0732">Signal</keyword>
<evidence type="ECO:0000259" key="4">
    <source>
        <dbReference type="PROSITE" id="PS51208"/>
    </source>
</evidence>
<dbReference type="SUPFAM" id="SSF51126">
    <property type="entry name" value="Pectin lyase-like"/>
    <property type="match status" value="8"/>
</dbReference>
<dbReference type="InterPro" id="IPR011050">
    <property type="entry name" value="Pectin_lyase_fold/virulence"/>
</dbReference>
<dbReference type="Proteomes" id="UP000255108">
    <property type="component" value="Unassembled WGS sequence"/>
</dbReference>
<dbReference type="Pfam" id="PF12951">
    <property type="entry name" value="PATR"/>
    <property type="match status" value="10"/>
</dbReference>
<evidence type="ECO:0000313" key="5">
    <source>
        <dbReference type="EMBL" id="STQ91581.1"/>
    </source>
</evidence>
<organism evidence="5 7">
    <name type="scientific">Iodobacter fluviatilis</name>
    <dbReference type="NCBI Taxonomy" id="537"/>
    <lineage>
        <taxon>Bacteria</taxon>
        <taxon>Pseudomonadati</taxon>
        <taxon>Pseudomonadota</taxon>
        <taxon>Betaproteobacteria</taxon>
        <taxon>Neisseriales</taxon>
        <taxon>Chitinibacteraceae</taxon>
        <taxon>Iodobacter</taxon>
    </lineage>
</organism>
<dbReference type="SMART" id="SM00869">
    <property type="entry name" value="Autotransporter"/>
    <property type="match status" value="1"/>
</dbReference>
<feature type="region of interest" description="Disordered" evidence="2">
    <location>
        <begin position="161"/>
        <end position="208"/>
    </location>
</feature>
<dbReference type="InterPro" id="IPR012332">
    <property type="entry name" value="Autotransporter_pectin_lyase_C"/>
</dbReference>
<dbReference type="NCBIfam" id="TIGR02601">
    <property type="entry name" value="autotrns_rpt"/>
    <property type="match status" value="9"/>
</dbReference>
<keyword evidence="3" id="KW-0472">Membrane</keyword>
<evidence type="ECO:0000256" key="2">
    <source>
        <dbReference type="SAM" id="MobiDB-lite"/>
    </source>
</evidence>
<evidence type="ECO:0000256" key="3">
    <source>
        <dbReference type="SAM" id="Phobius"/>
    </source>
</evidence>
<dbReference type="Gene3D" id="2.160.20.20">
    <property type="match status" value="4"/>
</dbReference>
<dbReference type="EMBL" id="SMBT01000018">
    <property type="protein sequence ID" value="TCU81886.1"/>
    <property type="molecule type" value="Genomic_DNA"/>
</dbReference>
<feature type="domain" description="Autotransporter" evidence="4">
    <location>
        <begin position="2552"/>
        <end position="2815"/>
    </location>
</feature>
<gene>
    <name evidence="6" type="ORF">EV682_1187</name>
    <name evidence="5" type="ORF">NCTC11159_02655</name>
</gene>
<accession>A0A377QCH7</accession>
<dbReference type="InterPro" id="IPR036709">
    <property type="entry name" value="Autotransporte_beta_dom_sf"/>
</dbReference>
<reference evidence="5 7" key="1">
    <citation type="submission" date="2018-06" db="EMBL/GenBank/DDBJ databases">
        <authorList>
            <consortium name="Pathogen Informatics"/>
            <person name="Doyle S."/>
        </authorList>
    </citation>
    <scope>NUCLEOTIDE SEQUENCE [LARGE SCALE GENOMIC DNA]</scope>
    <source>
        <strain evidence="5 7">NCTC11159</strain>
    </source>
</reference>
<name>A0A377QCH7_9NEIS</name>